<keyword evidence="10" id="KW-1185">Reference proteome</keyword>
<dbReference type="InterPro" id="IPR011890">
    <property type="entry name" value="SMC_prok"/>
</dbReference>
<dbReference type="EMBL" id="JBAJEX010000001">
    <property type="protein sequence ID" value="MEO1765716.1"/>
    <property type="molecule type" value="Genomic_DNA"/>
</dbReference>
<evidence type="ECO:0000313" key="9">
    <source>
        <dbReference type="EMBL" id="MEO1765716.1"/>
    </source>
</evidence>
<evidence type="ECO:0000313" key="10">
    <source>
        <dbReference type="Proteomes" id="UP001482231"/>
    </source>
</evidence>
<feature type="coiled-coil region" evidence="6">
    <location>
        <begin position="685"/>
        <end position="941"/>
    </location>
</feature>
<dbReference type="InterPro" id="IPR010935">
    <property type="entry name" value="SMC_hinge"/>
</dbReference>
<evidence type="ECO:0000256" key="5">
    <source>
        <dbReference type="ARBA" id="ARBA00023125"/>
    </source>
</evidence>
<dbReference type="Pfam" id="PF06470">
    <property type="entry name" value="SMC_hinge"/>
    <property type="match status" value="1"/>
</dbReference>
<dbReference type="SUPFAM" id="SSF57997">
    <property type="entry name" value="Tropomyosin"/>
    <property type="match status" value="1"/>
</dbReference>
<comment type="domain">
    <text evidence="6">Contains large globular domains required for ATP hydrolysis at each terminus and a third globular domain forming a flexible hinge near the middle of the molecule. These domains are separated by coiled-coil structures.</text>
</comment>
<evidence type="ECO:0000256" key="3">
    <source>
        <dbReference type="ARBA" id="ARBA00022840"/>
    </source>
</evidence>
<proteinExistence type="inferred from homology"/>
<keyword evidence="5 6" id="KW-0238">DNA-binding</keyword>
<feature type="coiled-coil region" evidence="6">
    <location>
        <begin position="237"/>
        <end position="362"/>
    </location>
</feature>
<evidence type="ECO:0000256" key="6">
    <source>
        <dbReference type="HAMAP-Rule" id="MF_01894"/>
    </source>
</evidence>
<reference evidence="9 10" key="1">
    <citation type="submission" date="2024-02" db="EMBL/GenBank/DDBJ databases">
        <title>New thermophilic sulfur-oxidizing bacteria from a hot springs of the Uzon caldera (Kamchatka, Russia).</title>
        <authorList>
            <person name="Dukat A.M."/>
            <person name="Elcheninov A.G."/>
            <person name="Frolov E.N."/>
        </authorList>
    </citation>
    <scope>NUCLEOTIDE SEQUENCE [LARGE SCALE GENOMIC DNA]</scope>
    <source>
        <strain evidence="9 10">AK1</strain>
    </source>
</reference>
<evidence type="ECO:0000259" key="7">
    <source>
        <dbReference type="Pfam" id="PF02463"/>
    </source>
</evidence>
<evidence type="ECO:0000259" key="8">
    <source>
        <dbReference type="Pfam" id="PF06470"/>
    </source>
</evidence>
<dbReference type="HAMAP" id="MF_01894">
    <property type="entry name" value="Smc_prok"/>
    <property type="match status" value="1"/>
</dbReference>
<dbReference type="InterPro" id="IPR036277">
    <property type="entry name" value="SMC_hinge_sf"/>
</dbReference>
<keyword evidence="3 6" id="KW-0067">ATP-binding</keyword>
<feature type="coiled-coil region" evidence="6">
    <location>
        <begin position="405"/>
        <end position="506"/>
    </location>
</feature>
<keyword evidence="4 6" id="KW-0175">Coiled coil</keyword>
<dbReference type="CDD" id="cd03278">
    <property type="entry name" value="ABC_SMC_barmotin"/>
    <property type="match status" value="2"/>
</dbReference>
<evidence type="ECO:0000256" key="4">
    <source>
        <dbReference type="ARBA" id="ARBA00023054"/>
    </source>
</evidence>
<gene>
    <name evidence="6 9" type="primary">smc</name>
    <name evidence="9" type="ORF">V6E02_00570</name>
</gene>
<name>A0ABV0EB49_9BURK</name>
<dbReference type="Proteomes" id="UP001482231">
    <property type="component" value="Unassembled WGS sequence"/>
</dbReference>
<evidence type="ECO:0000256" key="1">
    <source>
        <dbReference type="ARBA" id="ARBA00022490"/>
    </source>
</evidence>
<dbReference type="SUPFAM" id="SSF52540">
    <property type="entry name" value="P-loop containing nucleoside triphosphate hydrolases"/>
    <property type="match status" value="1"/>
</dbReference>
<dbReference type="RefSeq" id="WP_347306117.1">
    <property type="nucleotide sequence ID" value="NZ_JBAJEX010000001.1"/>
</dbReference>
<comment type="function">
    <text evidence="6">Required for chromosome condensation and partitioning.</text>
</comment>
<dbReference type="SUPFAM" id="SSF75553">
    <property type="entry name" value="Smc hinge domain"/>
    <property type="match status" value="1"/>
</dbReference>
<dbReference type="Gene3D" id="3.40.50.300">
    <property type="entry name" value="P-loop containing nucleotide triphosphate hydrolases"/>
    <property type="match status" value="2"/>
</dbReference>
<feature type="domain" description="RecF/RecN/SMC N-terminal" evidence="7">
    <location>
        <begin position="3"/>
        <end position="1152"/>
    </location>
</feature>
<dbReference type="InterPro" id="IPR024704">
    <property type="entry name" value="SMC"/>
</dbReference>
<comment type="subcellular location">
    <subcellularLocation>
        <location evidence="6">Cytoplasm</location>
    </subcellularLocation>
</comment>
<organism evidence="9 10">
    <name type="scientific">Thiobacter aerophilum</name>
    <dbReference type="NCBI Taxonomy" id="3121275"/>
    <lineage>
        <taxon>Bacteria</taxon>
        <taxon>Pseudomonadati</taxon>
        <taxon>Pseudomonadota</taxon>
        <taxon>Betaproteobacteria</taxon>
        <taxon>Burkholderiales</taxon>
        <taxon>Thiobacteraceae</taxon>
        <taxon>Thiobacter</taxon>
    </lineage>
</organism>
<comment type="subunit">
    <text evidence="6">Homodimer.</text>
</comment>
<dbReference type="InterPro" id="IPR003395">
    <property type="entry name" value="RecF/RecN/SMC_N"/>
</dbReference>
<protein>
    <recommendedName>
        <fullName evidence="6">Chromosome partition protein Smc</fullName>
    </recommendedName>
</protein>
<dbReference type="PANTHER" id="PTHR43977">
    <property type="entry name" value="STRUCTURAL MAINTENANCE OF CHROMOSOMES PROTEIN 3"/>
    <property type="match status" value="1"/>
</dbReference>
<evidence type="ECO:0000256" key="2">
    <source>
        <dbReference type="ARBA" id="ARBA00022741"/>
    </source>
</evidence>
<dbReference type="NCBIfam" id="TIGR02168">
    <property type="entry name" value="SMC_prok_B"/>
    <property type="match status" value="1"/>
</dbReference>
<keyword evidence="2 6" id="KW-0547">Nucleotide-binding</keyword>
<feature type="domain" description="SMC hinge" evidence="8">
    <location>
        <begin position="522"/>
        <end position="622"/>
    </location>
</feature>
<comment type="caution">
    <text evidence="9">The sequence shown here is derived from an EMBL/GenBank/DDBJ whole genome shotgun (WGS) entry which is preliminary data.</text>
</comment>
<dbReference type="InterPro" id="IPR027417">
    <property type="entry name" value="P-loop_NTPase"/>
</dbReference>
<comment type="similarity">
    <text evidence="6">Belongs to the SMC family.</text>
</comment>
<sequence>MRLTHIKLAGFKSFVDPTTIHVPGQLIGIVGPNGCGKSNVIDAVRWVLGESSAKHLRGESMQDVLFNGSGGRKPVSRASVELVFDNSLGRAHGQWSAYAEISVKRVLDRNGDSNYYINNIHVRRRDVTDMFLGTGLGARAYAIIEQGMISRVVEAKPEELRVFLEEAAGVSIYKERRRETELRLRDTRENLLRVDDIRQELAGQLEKLAAQAEVARQYHTLNDQLTASQHMLWFLRKQEAQGQWERMAREVERLVNELEAETARLREAEARLEEARTAHYQASDRLHEVQAQVYAANSEVARIEQQLAHQRDNHARMTQQRAALMERLAQSRARQEAAEAELADWREKLIAAREAVAEAEAAVVQEKAALPVARAAFEAAQQRHLELQKNLTDVEQGRRVEETHYAHAEKTLEQLYGRMSRLEDERSRLEVPDSARLARLRSEVEAASRVLEEARRGYAEMHQRQPELERSLREAQGRVQESVRALAALEARRQALEQMQAAADQDEKLAAWLGRHGLSHLARLWQKLDIANGWDVALEGVLRERVHALVVDDVARAGAWLADLPPAAVVLTEIGSTATPEARADFTPLLQYVRWKGEGGGCLVDWLAGVYAVADCAQALALRDRLAPGEAIVCQAGHVITRNSLSFHGEQSPLHGVLLRQREIEQLAQAIASQRARQGELEQWVEQAEAALASHKTELAARQTEISRMQQAVHQLQLEVQKLTQLEAQAHQRSQAIEDELGEVRAAIEREQAQKLASAEALRELRLRMEELLEHLQDAKHARDEAEEALNRQRNRLGEVERAAQEAVFGERSCAAKVAELENLVRLSREEEERLAAELARLDKELVELDEAPLRTALDAALKARQQAEALQAGARDALAQAAQALQAVEQERAEVERRLGPLRDRLEQARLKEQEARLSNEQAQAQLQEAQADLQTLAAQVKKGVRADHLAREIVRLKQDIEALGAVNLAALEELEAASARKTYLDAQAADLAQAVETLETAIARIDRETRERLQQTYDTVNRYFKELFPSIFRGGHAELILTGDNLLDAGVQIVAQPPGKRNNSLHLLSGGEKALTALALVFSLFRLNPAPFCLLDEVDAPLDDANTLRYCELVKRMSEHTQFLFVTHNKITMEMAQQLIGVTMPEPGVSRVVAVDVDDAMKMQEKAVA</sequence>
<dbReference type="PIRSF" id="PIRSF005719">
    <property type="entry name" value="SMC"/>
    <property type="match status" value="1"/>
</dbReference>
<accession>A0ABV0EB49</accession>
<dbReference type="Pfam" id="PF02463">
    <property type="entry name" value="SMC_N"/>
    <property type="match status" value="1"/>
</dbReference>
<feature type="binding site" evidence="6">
    <location>
        <begin position="32"/>
        <end position="39"/>
    </location>
    <ligand>
        <name>ATP</name>
        <dbReference type="ChEBI" id="CHEBI:30616"/>
    </ligand>
</feature>
<keyword evidence="1 6" id="KW-0963">Cytoplasm</keyword>